<sequence>MKAAVFHAPGRIAPSDSVEQPRAGPGEVVVRVEACGICGSDMHMYRTGAHRELLVRRTGAGEEIPGHEFAGVVTAVGSEAGDYRVGERVVGVGMGGMAQYVPVPVNPFQLVRMPDGVSFDEAATTEPLADGLQMLRLAAIQPGENVVVFGVGIIGLGVLQALRALGIGAGHVIAIDVSASRLAMALAAGASHAVNPADGDALAAVAAICGTRSGYGSPDSPDVAVVIDCAGYLKHMKGPAPLQLALYMLRPSGGRVICFGAYEDKLDIDFMPVIQKQIAILGSNGYAAGELAQALELMASGKVDRRALISHRYPLEQVGQAFETQGGGQAIKVLLHPNAA</sequence>
<feature type="domain" description="Enoyl reductase (ER)" evidence="5">
    <location>
        <begin position="7"/>
        <end position="335"/>
    </location>
</feature>
<keyword evidence="7" id="KW-1185">Reference proteome</keyword>
<dbReference type="PANTHER" id="PTHR43401">
    <property type="entry name" value="L-THREONINE 3-DEHYDROGENASE"/>
    <property type="match status" value="1"/>
</dbReference>
<dbReference type="GO" id="GO:0016616">
    <property type="term" value="F:oxidoreductase activity, acting on the CH-OH group of donors, NAD or NADP as acceptor"/>
    <property type="evidence" value="ECO:0007669"/>
    <property type="project" value="UniProtKB-ARBA"/>
</dbReference>
<dbReference type="SMART" id="SM00829">
    <property type="entry name" value="PKS_ER"/>
    <property type="match status" value="1"/>
</dbReference>
<evidence type="ECO:0000259" key="5">
    <source>
        <dbReference type="SMART" id="SM00829"/>
    </source>
</evidence>
<name>A0A1I7LSF9_9BURK</name>
<dbReference type="InterPro" id="IPR050129">
    <property type="entry name" value="Zn_alcohol_dh"/>
</dbReference>
<accession>A0A1I7LSF9</accession>
<dbReference type="EMBL" id="FPBO01000036">
    <property type="protein sequence ID" value="SFV12624.1"/>
    <property type="molecule type" value="Genomic_DNA"/>
</dbReference>
<dbReference type="GO" id="GO:0008270">
    <property type="term" value="F:zinc ion binding"/>
    <property type="evidence" value="ECO:0007669"/>
    <property type="project" value="InterPro"/>
</dbReference>
<gene>
    <name evidence="6" type="ORF">SAMN05216552_103668</name>
</gene>
<evidence type="ECO:0000256" key="4">
    <source>
        <dbReference type="RuleBase" id="RU361277"/>
    </source>
</evidence>
<evidence type="ECO:0000256" key="3">
    <source>
        <dbReference type="ARBA" id="ARBA00023002"/>
    </source>
</evidence>
<protein>
    <submittedName>
        <fullName evidence="6">(R,R)-butanediol dehydrogenase / meso-butanediol dehydrogenase / diacetyl reductase</fullName>
    </submittedName>
</protein>
<dbReference type="SUPFAM" id="SSF50129">
    <property type="entry name" value="GroES-like"/>
    <property type="match status" value="1"/>
</dbReference>
<dbReference type="Gene3D" id="3.40.50.720">
    <property type="entry name" value="NAD(P)-binding Rossmann-like Domain"/>
    <property type="match status" value="1"/>
</dbReference>
<dbReference type="PANTHER" id="PTHR43401:SF2">
    <property type="entry name" value="L-THREONINE 3-DEHYDROGENASE"/>
    <property type="match status" value="1"/>
</dbReference>
<proteinExistence type="inferred from homology"/>
<dbReference type="OrthoDB" id="9771084at2"/>
<dbReference type="RefSeq" id="WP_093559232.1">
    <property type="nucleotide sequence ID" value="NZ_FPBO01000036.1"/>
</dbReference>
<dbReference type="InterPro" id="IPR011032">
    <property type="entry name" value="GroES-like_sf"/>
</dbReference>
<dbReference type="InterPro" id="IPR020843">
    <property type="entry name" value="ER"/>
</dbReference>
<organism evidence="6 7">
    <name type="scientific">Pseudoduganella namucuonensis</name>
    <dbReference type="NCBI Taxonomy" id="1035707"/>
    <lineage>
        <taxon>Bacteria</taxon>
        <taxon>Pseudomonadati</taxon>
        <taxon>Pseudomonadota</taxon>
        <taxon>Betaproteobacteria</taxon>
        <taxon>Burkholderiales</taxon>
        <taxon>Oxalobacteraceae</taxon>
        <taxon>Telluria group</taxon>
        <taxon>Pseudoduganella</taxon>
    </lineage>
</organism>
<evidence type="ECO:0000313" key="7">
    <source>
        <dbReference type="Proteomes" id="UP000199391"/>
    </source>
</evidence>
<dbReference type="Gene3D" id="3.90.180.10">
    <property type="entry name" value="Medium-chain alcohol dehydrogenases, catalytic domain"/>
    <property type="match status" value="2"/>
</dbReference>
<keyword evidence="3" id="KW-0560">Oxidoreductase</keyword>
<dbReference type="InterPro" id="IPR036291">
    <property type="entry name" value="NAD(P)-bd_dom_sf"/>
</dbReference>
<dbReference type="SUPFAM" id="SSF51735">
    <property type="entry name" value="NAD(P)-binding Rossmann-fold domains"/>
    <property type="match status" value="1"/>
</dbReference>
<dbReference type="Pfam" id="PF00107">
    <property type="entry name" value="ADH_zinc_N"/>
    <property type="match status" value="1"/>
</dbReference>
<dbReference type="Proteomes" id="UP000199391">
    <property type="component" value="Unassembled WGS sequence"/>
</dbReference>
<dbReference type="PROSITE" id="PS00059">
    <property type="entry name" value="ADH_ZINC"/>
    <property type="match status" value="1"/>
</dbReference>
<keyword evidence="1 4" id="KW-0479">Metal-binding</keyword>
<dbReference type="InterPro" id="IPR013149">
    <property type="entry name" value="ADH-like_C"/>
</dbReference>
<dbReference type="InterPro" id="IPR013154">
    <property type="entry name" value="ADH-like_N"/>
</dbReference>
<evidence type="ECO:0000256" key="2">
    <source>
        <dbReference type="ARBA" id="ARBA00022833"/>
    </source>
</evidence>
<reference evidence="7" key="1">
    <citation type="submission" date="2016-10" db="EMBL/GenBank/DDBJ databases">
        <authorList>
            <person name="Varghese N."/>
            <person name="Submissions S."/>
        </authorList>
    </citation>
    <scope>NUCLEOTIDE SEQUENCE [LARGE SCALE GENOMIC DNA]</scope>
    <source>
        <strain evidence="7">CGMCC 1.11014</strain>
    </source>
</reference>
<dbReference type="Pfam" id="PF08240">
    <property type="entry name" value="ADH_N"/>
    <property type="match status" value="1"/>
</dbReference>
<keyword evidence="2 4" id="KW-0862">Zinc</keyword>
<dbReference type="STRING" id="1035707.SAMN05216552_103668"/>
<dbReference type="AlphaFoldDB" id="A0A1I7LSF9"/>
<comment type="cofactor">
    <cofactor evidence="4">
        <name>Zn(2+)</name>
        <dbReference type="ChEBI" id="CHEBI:29105"/>
    </cofactor>
</comment>
<dbReference type="InterPro" id="IPR002328">
    <property type="entry name" value="ADH_Zn_CS"/>
</dbReference>
<comment type="similarity">
    <text evidence="4">Belongs to the zinc-containing alcohol dehydrogenase family.</text>
</comment>
<evidence type="ECO:0000313" key="6">
    <source>
        <dbReference type="EMBL" id="SFV12624.1"/>
    </source>
</evidence>
<evidence type="ECO:0000256" key="1">
    <source>
        <dbReference type="ARBA" id="ARBA00022723"/>
    </source>
</evidence>